<dbReference type="Proteomes" id="UP000295645">
    <property type="component" value="Unassembled WGS sequence"/>
</dbReference>
<dbReference type="GO" id="GO:0005975">
    <property type="term" value="P:carbohydrate metabolic process"/>
    <property type="evidence" value="ECO:0007669"/>
    <property type="project" value="InterPro"/>
</dbReference>
<reference evidence="4 5" key="1">
    <citation type="submission" date="2019-03" db="EMBL/GenBank/DDBJ databases">
        <title>Above-ground endophytic microbial communities from plants in different locations in the United States.</title>
        <authorList>
            <person name="Frank C."/>
        </authorList>
    </citation>
    <scope>NUCLEOTIDE SEQUENCE [LARGE SCALE GENOMIC DNA]</scope>
    <source>
        <strain evidence="4 5">LP_13_YM</strain>
    </source>
</reference>
<dbReference type="GO" id="GO:0016810">
    <property type="term" value="F:hydrolase activity, acting on carbon-nitrogen (but not peptide) bonds"/>
    <property type="evidence" value="ECO:0007669"/>
    <property type="project" value="InterPro"/>
</dbReference>
<dbReference type="EMBL" id="SMCS01000001">
    <property type="protein sequence ID" value="TCV97610.1"/>
    <property type="molecule type" value="Genomic_DNA"/>
</dbReference>
<dbReference type="AlphaFoldDB" id="A0A4R3YY81"/>
<comment type="subcellular location">
    <subcellularLocation>
        <location evidence="1">Secreted</location>
    </subcellularLocation>
</comment>
<comment type="caution">
    <text evidence="4">The sequence shown here is derived from an EMBL/GenBank/DDBJ whole genome shotgun (WGS) entry which is preliminary data.</text>
</comment>
<accession>A0A4R3YY81</accession>
<dbReference type="Pfam" id="PF01522">
    <property type="entry name" value="Polysacc_deac_1"/>
    <property type="match status" value="1"/>
</dbReference>
<protein>
    <submittedName>
        <fullName evidence="4">Polysaccharide deacetylase</fullName>
    </submittedName>
</protein>
<dbReference type="InterPro" id="IPR011330">
    <property type="entry name" value="Glyco_hydro/deAcase_b/a-brl"/>
</dbReference>
<sequence length="255" mass="27711">MNRAALMYHDIVSPGDCDSSGFPGASAAHYKLDIDAFAVHLHELSTAGMSFGSVLAGAPHLLTFDDGGNSATQIGAMLDERGMTGHFFVTTSRIGTHGFLDASAIRILHAHGHVVGSHSHTHPAEISRLAPATLAREWTDSIDRLEQILGESVDTASIPGGFYSPDVARAAASAGVRYLFTSEPTTRTHVVDDCTILGRYAVLRDTSARHALALAIGTDARRERQWLAWNAKKPLKRWARPVYRFMRNALLERAR</sequence>
<dbReference type="GO" id="GO:0005576">
    <property type="term" value="C:extracellular region"/>
    <property type="evidence" value="ECO:0007669"/>
    <property type="project" value="UniProtKB-SubCell"/>
</dbReference>
<evidence type="ECO:0000256" key="2">
    <source>
        <dbReference type="ARBA" id="ARBA00022729"/>
    </source>
</evidence>
<proteinExistence type="predicted"/>
<gene>
    <name evidence="4" type="ORF">EC912_101627</name>
</gene>
<dbReference type="OrthoDB" id="9814639at2"/>
<evidence type="ECO:0000313" key="5">
    <source>
        <dbReference type="Proteomes" id="UP000295645"/>
    </source>
</evidence>
<keyword evidence="2" id="KW-0732">Signal</keyword>
<name>A0A4R3YY81_9GAMM</name>
<feature type="domain" description="NodB homology" evidence="3">
    <location>
        <begin position="58"/>
        <end position="255"/>
    </location>
</feature>
<keyword evidence="5" id="KW-1185">Reference proteome</keyword>
<evidence type="ECO:0000313" key="4">
    <source>
        <dbReference type="EMBL" id="TCV97610.1"/>
    </source>
</evidence>
<dbReference type="PANTHER" id="PTHR34216:SF3">
    <property type="entry name" value="POLY-BETA-1,6-N-ACETYL-D-GLUCOSAMINE N-DEACETYLASE"/>
    <property type="match status" value="1"/>
</dbReference>
<dbReference type="InterPro" id="IPR051398">
    <property type="entry name" value="Polysacch_Deacetylase"/>
</dbReference>
<dbReference type="InterPro" id="IPR002509">
    <property type="entry name" value="NODB_dom"/>
</dbReference>
<organism evidence="4 5">
    <name type="scientific">Luteibacter rhizovicinus</name>
    <dbReference type="NCBI Taxonomy" id="242606"/>
    <lineage>
        <taxon>Bacteria</taxon>
        <taxon>Pseudomonadati</taxon>
        <taxon>Pseudomonadota</taxon>
        <taxon>Gammaproteobacteria</taxon>
        <taxon>Lysobacterales</taxon>
        <taxon>Rhodanobacteraceae</taxon>
        <taxon>Luteibacter</taxon>
    </lineage>
</organism>
<evidence type="ECO:0000256" key="1">
    <source>
        <dbReference type="ARBA" id="ARBA00004613"/>
    </source>
</evidence>
<dbReference type="PANTHER" id="PTHR34216">
    <property type="match status" value="1"/>
</dbReference>
<dbReference type="Gene3D" id="3.20.20.370">
    <property type="entry name" value="Glycoside hydrolase/deacetylase"/>
    <property type="match status" value="1"/>
</dbReference>
<evidence type="ECO:0000259" key="3">
    <source>
        <dbReference type="PROSITE" id="PS51677"/>
    </source>
</evidence>
<dbReference type="RefSeq" id="WP_132141655.1">
    <property type="nucleotide sequence ID" value="NZ_SMCS01000001.1"/>
</dbReference>
<dbReference type="SUPFAM" id="SSF88713">
    <property type="entry name" value="Glycoside hydrolase/deacetylase"/>
    <property type="match status" value="1"/>
</dbReference>
<dbReference type="PROSITE" id="PS51677">
    <property type="entry name" value="NODB"/>
    <property type="match status" value="1"/>
</dbReference>
<dbReference type="CDD" id="cd10918">
    <property type="entry name" value="CE4_NodB_like_5s_6s"/>
    <property type="match status" value="1"/>
</dbReference>